<dbReference type="Pfam" id="PF02424">
    <property type="entry name" value="ApbE"/>
    <property type="match status" value="1"/>
</dbReference>
<organism evidence="13 14">
    <name type="scientific">Listeria fleischmannii subsp. fleischmannii</name>
    <dbReference type="NCBI Taxonomy" id="1671902"/>
    <lineage>
        <taxon>Bacteria</taxon>
        <taxon>Bacillati</taxon>
        <taxon>Bacillota</taxon>
        <taxon>Bacilli</taxon>
        <taxon>Bacillales</taxon>
        <taxon>Listeriaceae</taxon>
        <taxon>Listeria</taxon>
    </lineage>
</organism>
<dbReference type="PROSITE" id="PS51257">
    <property type="entry name" value="PROKAR_LIPOPROTEIN"/>
    <property type="match status" value="1"/>
</dbReference>
<dbReference type="GO" id="GO:0005886">
    <property type="term" value="C:plasma membrane"/>
    <property type="evidence" value="ECO:0007669"/>
    <property type="project" value="UniProtKB-SubCell"/>
</dbReference>
<dbReference type="Proteomes" id="UP000250257">
    <property type="component" value="Unassembled WGS sequence"/>
</dbReference>
<evidence type="ECO:0000256" key="5">
    <source>
        <dbReference type="ARBA" id="ARBA00022723"/>
    </source>
</evidence>
<dbReference type="GO" id="GO:0016740">
    <property type="term" value="F:transferase activity"/>
    <property type="evidence" value="ECO:0007669"/>
    <property type="project" value="UniProtKB-UniRule"/>
</dbReference>
<evidence type="ECO:0000256" key="9">
    <source>
        <dbReference type="ARBA" id="ARBA00048540"/>
    </source>
</evidence>
<evidence type="ECO:0000256" key="7">
    <source>
        <dbReference type="ARBA" id="ARBA00022842"/>
    </source>
</evidence>
<dbReference type="RefSeq" id="WP_059140044.1">
    <property type="nucleotide sequence ID" value="NZ_UAWT01000008.1"/>
</dbReference>
<dbReference type="SUPFAM" id="SSF143631">
    <property type="entry name" value="ApbE-like"/>
    <property type="match status" value="1"/>
</dbReference>
<dbReference type="EC" id="2.7.1.180" evidence="1 10"/>
<evidence type="ECO:0000256" key="12">
    <source>
        <dbReference type="RuleBase" id="RU363002"/>
    </source>
</evidence>
<dbReference type="Gene3D" id="3.10.520.10">
    <property type="entry name" value="ApbE-like domains"/>
    <property type="match status" value="1"/>
</dbReference>
<comment type="subcellular location">
    <subcellularLocation>
        <location evidence="12">Cell inner membrane</location>
        <topology evidence="12">Lipid-anchor</topology>
        <orientation evidence="12">Periplasmic side</orientation>
    </subcellularLocation>
</comment>
<dbReference type="PANTHER" id="PTHR30040:SF2">
    <property type="entry name" value="FAD:PROTEIN FMN TRANSFERASE"/>
    <property type="match status" value="1"/>
</dbReference>
<gene>
    <name evidence="13" type="primary">apbE_1</name>
    <name evidence="13" type="ORF">NCTC13940_00886</name>
</gene>
<keyword evidence="12" id="KW-0472">Membrane</keyword>
<feature type="binding site" evidence="11">
    <location>
        <position position="190"/>
    </location>
    <ligand>
        <name>Mg(2+)</name>
        <dbReference type="ChEBI" id="CHEBI:18420"/>
    </ligand>
</feature>
<evidence type="ECO:0000256" key="8">
    <source>
        <dbReference type="ARBA" id="ARBA00031306"/>
    </source>
</evidence>
<feature type="binding site" evidence="11">
    <location>
        <position position="304"/>
    </location>
    <ligand>
        <name>Mg(2+)</name>
        <dbReference type="ChEBI" id="CHEBI:18420"/>
    </ligand>
</feature>
<keyword evidence="12" id="KW-0732">Signal</keyword>
<keyword evidence="7 10" id="KW-0460">Magnesium</keyword>
<proteinExistence type="inferred from homology"/>
<dbReference type="GO" id="GO:0046872">
    <property type="term" value="F:metal ion binding"/>
    <property type="evidence" value="ECO:0007669"/>
    <property type="project" value="UniProtKB-UniRule"/>
</dbReference>
<reference evidence="13 14" key="1">
    <citation type="submission" date="2018-06" db="EMBL/GenBank/DDBJ databases">
        <authorList>
            <consortium name="Pathogen Informatics"/>
            <person name="Doyle S."/>
        </authorList>
    </citation>
    <scope>NUCLEOTIDE SEQUENCE [LARGE SCALE GENOMIC DNA]</scope>
    <source>
        <strain evidence="13 14">NCTC13940</strain>
    </source>
</reference>
<comment type="catalytic activity">
    <reaction evidence="9 10 12">
        <text>L-threonyl-[protein] + FAD = FMN-L-threonyl-[protein] + AMP + H(+)</text>
        <dbReference type="Rhea" id="RHEA:36847"/>
        <dbReference type="Rhea" id="RHEA-COMP:11060"/>
        <dbReference type="Rhea" id="RHEA-COMP:11061"/>
        <dbReference type="ChEBI" id="CHEBI:15378"/>
        <dbReference type="ChEBI" id="CHEBI:30013"/>
        <dbReference type="ChEBI" id="CHEBI:57692"/>
        <dbReference type="ChEBI" id="CHEBI:74257"/>
        <dbReference type="ChEBI" id="CHEBI:456215"/>
        <dbReference type="EC" id="2.7.1.180"/>
    </reaction>
</comment>
<dbReference type="InterPro" id="IPR003374">
    <property type="entry name" value="ApbE-like_sf"/>
</dbReference>
<comment type="similarity">
    <text evidence="10 12">Belongs to the ApbE family.</text>
</comment>
<keyword evidence="12 13" id="KW-0449">Lipoprotein</keyword>
<protein>
    <recommendedName>
        <fullName evidence="2 10">FAD:protein FMN transferase</fullName>
        <ecNumber evidence="1 10">2.7.1.180</ecNumber>
    </recommendedName>
    <alternativeName>
        <fullName evidence="8 10">Flavin transferase</fullName>
    </alternativeName>
</protein>
<evidence type="ECO:0000256" key="2">
    <source>
        <dbReference type="ARBA" id="ARBA00016337"/>
    </source>
</evidence>
<keyword evidence="3 10" id="KW-0285">Flavoprotein</keyword>
<evidence type="ECO:0000313" key="13">
    <source>
        <dbReference type="EMBL" id="SQC67487.1"/>
    </source>
</evidence>
<keyword evidence="12" id="KW-0997">Cell inner membrane</keyword>
<dbReference type="EMBL" id="UAWT01000008">
    <property type="protein sequence ID" value="SQC67487.1"/>
    <property type="molecule type" value="Genomic_DNA"/>
</dbReference>
<keyword evidence="6 10" id="KW-0274">FAD</keyword>
<dbReference type="AlphaFoldDB" id="A0A2X3H4U1"/>
<evidence type="ECO:0000313" key="14">
    <source>
        <dbReference type="Proteomes" id="UP000250257"/>
    </source>
</evidence>
<feature type="chain" id="PRO_5015797188" description="FAD:protein FMN transferase" evidence="12">
    <location>
        <begin position="28"/>
        <end position="360"/>
    </location>
</feature>
<name>A0A2X3H4U1_9LIST</name>
<evidence type="ECO:0000256" key="10">
    <source>
        <dbReference type="PIRNR" id="PIRNR006268"/>
    </source>
</evidence>
<accession>A0A2X3H4U1</accession>
<evidence type="ECO:0000256" key="3">
    <source>
        <dbReference type="ARBA" id="ARBA00022630"/>
    </source>
</evidence>
<keyword evidence="4 10" id="KW-0808">Transferase</keyword>
<sequence length="360" mass="39620">MKKSKLLISIAACSVLLLSACGENSQATKNETSQTERDLASSPYTKTEFLMGTVVTLKIYDKGKEDVLDKGFDRVRELADKIDVNDEQKRTSEIDNVNAKSGIAPVKVDDDIFYLVKEGIKYSKQTGGTKDITIGPITSLWHIGFPDARKPSQNEIDERLPLINYKNVELDEQNKTIYLEKKGMELDLGGIAKGFIADEVGKVFKENGVTTSIIDLGGNILLQGESPKGGDWNVGIQDPFSPRNTILGKLPEQDKSIVTSGIYERYLEVDGKKYHHLFDPKTGYPFDNDIAGVSIISKKSITGDGLSSAAFSKGIQEGLQFIESHKGVEAIFVSKDKKVYITSGLKGKFELTSDEFKMGN</sequence>
<evidence type="ECO:0000256" key="6">
    <source>
        <dbReference type="ARBA" id="ARBA00022827"/>
    </source>
</evidence>
<comment type="cofactor">
    <cofactor evidence="11">
        <name>Mg(2+)</name>
        <dbReference type="ChEBI" id="CHEBI:18420"/>
    </cofactor>
    <cofactor evidence="11">
        <name>Mn(2+)</name>
        <dbReference type="ChEBI" id="CHEBI:29035"/>
    </cofactor>
    <text evidence="11">Magnesium. Can also use manganese.</text>
</comment>
<dbReference type="PANTHER" id="PTHR30040">
    <property type="entry name" value="THIAMINE BIOSYNTHESIS LIPOPROTEIN APBE"/>
    <property type="match status" value="1"/>
</dbReference>
<keyword evidence="5 10" id="KW-0479">Metal-binding</keyword>
<dbReference type="InterPro" id="IPR024932">
    <property type="entry name" value="ApbE"/>
</dbReference>
<comment type="function">
    <text evidence="12">Flavin transferase that catalyzes the transfer of the FMN moiety of FAD and its covalent binding to the hydroxyl group of a threonine residue in a target flavoprotein.</text>
</comment>
<evidence type="ECO:0000256" key="4">
    <source>
        <dbReference type="ARBA" id="ARBA00022679"/>
    </source>
</evidence>
<keyword evidence="12" id="KW-1003">Cell membrane</keyword>
<feature type="binding site" evidence="11">
    <location>
        <position position="308"/>
    </location>
    <ligand>
        <name>Mg(2+)</name>
        <dbReference type="ChEBI" id="CHEBI:18420"/>
    </ligand>
</feature>
<evidence type="ECO:0000256" key="11">
    <source>
        <dbReference type="PIRSR" id="PIRSR006268-2"/>
    </source>
</evidence>
<evidence type="ECO:0000256" key="1">
    <source>
        <dbReference type="ARBA" id="ARBA00011955"/>
    </source>
</evidence>
<feature type="signal peptide" evidence="12">
    <location>
        <begin position="1"/>
        <end position="27"/>
    </location>
</feature>
<dbReference type="PIRSF" id="PIRSF006268">
    <property type="entry name" value="ApbE"/>
    <property type="match status" value="1"/>
</dbReference>